<dbReference type="SUPFAM" id="SSF52799">
    <property type="entry name" value="(Phosphotyrosine protein) phosphatases II"/>
    <property type="match status" value="1"/>
</dbReference>
<sequence>MLAWGEQLLASVQKGIESCESNFQISPIIIQRFQPINDTPLLEDHFLLERYKVSGLTKRIGDADLQKAKMREEFMVSFTGKIAKLDKIKRSADDIFVFSSLPDDVNIEQFWSMILNHNVENIIMIVQKNEKKTKTMKPVKIFKTVKLDDSDTHPLVETICSLLDKVKVEEGQPVLLIGSKGKGFSVCGAVSVCLHSVRAIERETTFSLLEYATLLKRIEDDFIKVFVSY</sequence>
<gene>
    <name evidence="2" type="ORF">MEDL_51030</name>
</gene>
<name>A0A8S3U7N7_MYTED</name>
<reference evidence="2" key="1">
    <citation type="submission" date="2021-03" db="EMBL/GenBank/DDBJ databases">
        <authorList>
            <person name="Bekaert M."/>
        </authorList>
    </citation>
    <scope>NUCLEOTIDE SEQUENCE</scope>
</reference>
<accession>A0A8S3U7N7</accession>
<dbReference type="EMBL" id="CAJPWZ010002462">
    <property type="protein sequence ID" value="CAG2238633.1"/>
    <property type="molecule type" value="Genomic_DNA"/>
</dbReference>
<evidence type="ECO:0000313" key="2">
    <source>
        <dbReference type="EMBL" id="CAG2238633.1"/>
    </source>
</evidence>
<dbReference type="GO" id="GO:0004725">
    <property type="term" value="F:protein tyrosine phosphatase activity"/>
    <property type="evidence" value="ECO:0007669"/>
    <property type="project" value="InterPro"/>
</dbReference>
<evidence type="ECO:0000259" key="1">
    <source>
        <dbReference type="Pfam" id="PF00102"/>
    </source>
</evidence>
<dbReference type="Gene3D" id="3.90.190.10">
    <property type="entry name" value="Protein tyrosine phosphatase superfamily"/>
    <property type="match status" value="1"/>
</dbReference>
<dbReference type="Pfam" id="PF00102">
    <property type="entry name" value="Y_phosphatase"/>
    <property type="match status" value="1"/>
</dbReference>
<keyword evidence="3" id="KW-1185">Reference proteome</keyword>
<feature type="domain" description="Tyrosine-protein phosphatase" evidence="1">
    <location>
        <begin position="96"/>
        <end position="135"/>
    </location>
</feature>
<dbReference type="Proteomes" id="UP000683360">
    <property type="component" value="Unassembled WGS sequence"/>
</dbReference>
<protein>
    <recommendedName>
        <fullName evidence="1">Tyrosine-protein phosphatase domain-containing protein</fullName>
    </recommendedName>
</protein>
<organism evidence="2 3">
    <name type="scientific">Mytilus edulis</name>
    <name type="common">Blue mussel</name>
    <dbReference type="NCBI Taxonomy" id="6550"/>
    <lineage>
        <taxon>Eukaryota</taxon>
        <taxon>Metazoa</taxon>
        <taxon>Spiralia</taxon>
        <taxon>Lophotrochozoa</taxon>
        <taxon>Mollusca</taxon>
        <taxon>Bivalvia</taxon>
        <taxon>Autobranchia</taxon>
        <taxon>Pteriomorphia</taxon>
        <taxon>Mytilida</taxon>
        <taxon>Mytiloidea</taxon>
        <taxon>Mytilidae</taxon>
        <taxon>Mytilinae</taxon>
        <taxon>Mytilus</taxon>
    </lineage>
</organism>
<evidence type="ECO:0000313" key="3">
    <source>
        <dbReference type="Proteomes" id="UP000683360"/>
    </source>
</evidence>
<dbReference type="InterPro" id="IPR000242">
    <property type="entry name" value="PTP_cat"/>
</dbReference>
<dbReference type="AlphaFoldDB" id="A0A8S3U7N7"/>
<dbReference type="InterPro" id="IPR029021">
    <property type="entry name" value="Prot-tyrosine_phosphatase-like"/>
</dbReference>
<proteinExistence type="predicted"/>
<comment type="caution">
    <text evidence="2">The sequence shown here is derived from an EMBL/GenBank/DDBJ whole genome shotgun (WGS) entry which is preliminary data.</text>
</comment>